<protein>
    <recommendedName>
        <fullName evidence="6">ATP-dependent dethiobiotin synthetase BioD</fullName>
        <ecNumber evidence="6">6.3.3.3</ecNumber>
    </recommendedName>
    <alternativeName>
        <fullName evidence="6">DTB synthetase</fullName>
        <shortName evidence="6">DTBS</shortName>
    </alternativeName>
    <alternativeName>
        <fullName evidence="6">Dethiobiotin synthase</fullName>
    </alternativeName>
</protein>
<dbReference type="InterPro" id="IPR005814">
    <property type="entry name" value="Aminotrans_3"/>
</dbReference>
<dbReference type="GO" id="GO:0005737">
    <property type="term" value="C:cytoplasm"/>
    <property type="evidence" value="ECO:0007669"/>
    <property type="project" value="UniProtKB-SubCell"/>
</dbReference>
<comment type="pathway">
    <text evidence="6">Cofactor biosynthesis; biotin biosynthesis; biotin from 7,8-diaminononanoate: step 1/2.</text>
</comment>
<dbReference type="InterPro" id="IPR004472">
    <property type="entry name" value="DTB_synth_BioD"/>
</dbReference>
<proteinExistence type="inferred from homology"/>
<keyword evidence="6" id="KW-0547">Nucleotide-binding</keyword>
<dbReference type="PANTHER" id="PTHR42684:SF3">
    <property type="entry name" value="ADENOSYLMETHIONINE-8-AMINO-7-OXONONANOATE AMINOTRANSFERASE"/>
    <property type="match status" value="1"/>
</dbReference>
<gene>
    <name evidence="6" type="primary">bioD</name>
    <name evidence="7" type="ORF">JCM31447_25940</name>
</gene>
<evidence type="ECO:0000313" key="7">
    <source>
        <dbReference type="EMBL" id="BBH54136.1"/>
    </source>
</evidence>
<dbReference type="GO" id="GO:0005524">
    <property type="term" value="F:ATP binding"/>
    <property type="evidence" value="ECO:0007669"/>
    <property type="project" value="UniProtKB-UniRule"/>
</dbReference>
<organism evidence="7 8">
    <name type="scientific">Fluviispira sanaruensis</name>
    <dbReference type="NCBI Taxonomy" id="2493639"/>
    <lineage>
        <taxon>Bacteria</taxon>
        <taxon>Pseudomonadati</taxon>
        <taxon>Bdellovibrionota</taxon>
        <taxon>Oligoflexia</taxon>
        <taxon>Silvanigrellales</taxon>
        <taxon>Silvanigrellaceae</taxon>
        <taxon>Fluviispira</taxon>
    </lineage>
</organism>
<evidence type="ECO:0000256" key="6">
    <source>
        <dbReference type="HAMAP-Rule" id="MF_00336"/>
    </source>
</evidence>
<dbReference type="GO" id="GO:0004141">
    <property type="term" value="F:dethiobiotin synthase activity"/>
    <property type="evidence" value="ECO:0007669"/>
    <property type="project" value="UniProtKB-UniRule"/>
</dbReference>
<keyword evidence="6" id="KW-0963">Cytoplasm</keyword>
<dbReference type="CDD" id="cd03109">
    <property type="entry name" value="DTBS"/>
    <property type="match status" value="1"/>
</dbReference>
<dbReference type="InterPro" id="IPR015422">
    <property type="entry name" value="PyrdxlP-dep_Trfase_small"/>
</dbReference>
<dbReference type="OrthoDB" id="5288905at2"/>
<dbReference type="InterPro" id="IPR015424">
    <property type="entry name" value="PyrdxlP-dep_Trfase"/>
</dbReference>
<evidence type="ECO:0000256" key="1">
    <source>
        <dbReference type="ARBA" id="ARBA00001933"/>
    </source>
</evidence>
<dbReference type="PROSITE" id="PS00600">
    <property type="entry name" value="AA_TRANSFER_CLASS_3"/>
    <property type="match status" value="1"/>
</dbReference>
<dbReference type="RefSeq" id="WP_130611315.1">
    <property type="nucleotide sequence ID" value="NZ_AP019368.1"/>
</dbReference>
<feature type="binding site" evidence="6">
    <location>
        <position position="115"/>
    </location>
    <ligand>
        <name>Mg(2+)</name>
        <dbReference type="ChEBI" id="CHEBI:18420"/>
    </ligand>
</feature>
<keyword evidence="2" id="KW-0032">Aminotransferase</keyword>
<feature type="binding site" evidence="6">
    <location>
        <begin position="16"/>
        <end position="21"/>
    </location>
    <ligand>
        <name>ATP</name>
        <dbReference type="ChEBI" id="CHEBI:30616"/>
    </ligand>
</feature>
<feature type="binding site" evidence="6">
    <location>
        <position position="20"/>
    </location>
    <ligand>
        <name>Mg(2+)</name>
        <dbReference type="ChEBI" id="CHEBI:18420"/>
    </ligand>
</feature>
<comment type="cofactor">
    <cofactor evidence="1">
        <name>pyridoxal 5'-phosphate</name>
        <dbReference type="ChEBI" id="CHEBI:597326"/>
    </cofactor>
</comment>
<dbReference type="GO" id="GO:0009102">
    <property type="term" value="P:biotin biosynthetic process"/>
    <property type="evidence" value="ECO:0007669"/>
    <property type="project" value="UniProtKB-UniRule"/>
</dbReference>
<keyword evidence="6" id="KW-0460">Magnesium</keyword>
<dbReference type="InterPro" id="IPR015421">
    <property type="entry name" value="PyrdxlP-dep_Trfase_major"/>
</dbReference>
<dbReference type="Gene3D" id="3.40.50.300">
    <property type="entry name" value="P-loop containing nucleotide triphosphate hydrolases"/>
    <property type="match status" value="1"/>
</dbReference>
<dbReference type="Gene3D" id="3.90.1150.10">
    <property type="entry name" value="Aspartate Aminotransferase, domain 1"/>
    <property type="match status" value="1"/>
</dbReference>
<keyword evidence="6" id="KW-0479">Metal-binding</keyword>
<dbReference type="Pfam" id="PF00202">
    <property type="entry name" value="Aminotran_3"/>
    <property type="match status" value="1"/>
</dbReference>
<feature type="active site" evidence="6">
    <location>
        <position position="41"/>
    </location>
</feature>
<evidence type="ECO:0000256" key="2">
    <source>
        <dbReference type="ARBA" id="ARBA00022576"/>
    </source>
</evidence>
<dbReference type="AlphaFoldDB" id="A0A4P2VLE0"/>
<dbReference type="Pfam" id="PF13500">
    <property type="entry name" value="AAA_26"/>
    <property type="match status" value="1"/>
</dbReference>
<evidence type="ECO:0000256" key="4">
    <source>
        <dbReference type="ARBA" id="ARBA00022756"/>
    </source>
</evidence>
<keyword evidence="8" id="KW-1185">Reference proteome</keyword>
<dbReference type="GO" id="GO:0004015">
    <property type="term" value="F:adenosylmethionine-8-amino-7-oxononanoate transaminase activity"/>
    <property type="evidence" value="ECO:0007669"/>
    <property type="project" value="TreeGrafter"/>
</dbReference>
<dbReference type="GO" id="GO:0000287">
    <property type="term" value="F:magnesium ion binding"/>
    <property type="evidence" value="ECO:0007669"/>
    <property type="project" value="UniProtKB-UniRule"/>
</dbReference>
<keyword evidence="6" id="KW-0436">Ligase</keyword>
<dbReference type="UniPathway" id="UPA00078">
    <property type="reaction ID" value="UER00161"/>
</dbReference>
<feature type="binding site" evidence="6">
    <location>
        <position position="52"/>
    </location>
    <ligand>
        <name>Mg(2+)</name>
        <dbReference type="ChEBI" id="CHEBI:18420"/>
    </ligand>
</feature>
<feature type="binding site" evidence="6">
    <location>
        <position position="209"/>
    </location>
    <ligand>
        <name>ATP</name>
        <dbReference type="ChEBI" id="CHEBI:30616"/>
    </ligand>
</feature>
<comment type="function">
    <text evidence="6">Catalyzes a mechanistically unusual reaction, the ATP-dependent insertion of CO2 between the N7 and N8 nitrogen atoms of 7,8-diaminopelargonic acid (DAPA, also called 7,8-diammoniononanoate) to form a ureido ring.</text>
</comment>
<dbReference type="EMBL" id="AP019368">
    <property type="protein sequence ID" value="BBH54136.1"/>
    <property type="molecule type" value="Genomic_DNA"/>
</dbReference>
<dbReference type="Gene3D" id="3.40.640.10">
    <property type="entry name" value="Type I PLP-dependent aspartate aminotransferase-like (Major domain)"/>
    <property type="match status" value="1"/>
</dbReference>
<evidence type="ECO:0000256" key="5">
    <source>
        <dbReference type="ARBA" id="ARBA00022898"/>
    </source>
</evidence>
<comment type="cofactor">
    <cofactor evidence="6">
        <name>Mg(2+)</name>
        <dbReference type="ChEBI" id="CHEBI:18420"/>
    </cofactor>
</comment>
<dbReference type="SUPFAM" id="SSF53383">
    <property type="entry name" value="PLP-dependent transferases"/>
    <property type="match status" value="1"/>
</dbReference>
<keyword evidence="5" id="KW-0663">Pyridoxal phosphate</keyword>
<feature type="binding site" evidence="6">
    <location>
        <position position="45"/>
    </location>
    <ligand>
        <name>substrate</name>
    </ligand>
</feature>
<comment type="subcellular location">
    <subcellularLocation>
        <location evidence="6">Cytoplasm</location>
    </subcellularLocation>
</comment>
<dbReference type="HAMAP" id="MF_00336">
    <property type="entry name" value="BioD"/>
    <property type="match status" value="1"/>
</dbReference>
<keyword evidence="6" id="KW-0067">ATP-binding</keyword>
<dbReference type="PANTHER" id="PTHR42684">
    <property type="entry name" value="ADENOSYLMETHIONINE-8-AMINO-7-OXONONANOATE AMINOTRANSFERASE"/>
    <property type="match status" value="1"/>
</dbReference>
<dbReference type="GO" id="GO:0030170">
    <property type="term" value="F:pyridoxal phosphate binding"/>
    <property type="evidence" value="ECO:0007669"/>
    <property type="project" value="InterPro"/>
</dbReference>
<evidence type="ECO:0000313" key="8">
    <source>
        <dbReference type="Proteomes" id="UP000291236"/>
    </source>
</evidence>
<keyword evidence="4 6" id="KW-0093">Biotin biosynthesis</keyword>
<comment type="subunit">
    <text evidence="6">Homodimer.</text>
</comment>
<dbReference type="Proteomes" id="UP000291236">
    <property type="component" value="Chromosome"/>
</dbReference>
<comment type="catalytic activity">
    <reaction evidence="6">
        <text>(7R,8S)-7,8-diammoniononanoate + CO2 + ATP = (4R,5S)-dethiobiotin + ADP + phosphate + 3 H(+)</text>
        <dbReference type="Rhea" id="RHEA:15805"/>
        <dbReference type="ChEBI" id="CHEBI:15378"/>
        <dbReference type="ChEBI" id="CHEBI:16526"/>
        <dbReference type="ChEBI" id="CHEBI:30616"/>
        <dbReference type="ChEBI" id="CHEBI:43474"/>
        <dbReference type="ChEBI" id="CHEBI:149469"/>
        <dbReference type="ChEBI" id="CHEBI:149473"/>
        <dbReference type="ChEBI" id="CHEBI:456216"/>
        <dbReference type="EC" id="6.3.3.3"/>
    </reaction>
</comment>
<sequence>MLTKYPAFYVMGANTDIGKTLFSAGLCSAAAHEHVKTLYIKPIQTGFPKDSDSSFVKKYNPSEIVNAKTLFSLSEPVSPHRALSGDLFLENFEEKILNIINDEIKQNQAHFILIEGAGGVASPSLSGKLQCDFYRPLRLPVIFIADAKLGGISCTISSISLLESRGYNVTCILLFSGEHENAQFLKKYYNEKYPVFELKSLQNIENNRQSEKNSQDLENWFDINLNEFLTVFSFLSNYHLSRIQVIDEYIDIANKHIWWPFTQHKNIKGAKYIESAFNDNIHFLKLQQEGNNNLLSQISYDASASWWTQGIGHGSVKLAQAAVHAAGRYGHVMFPGNVHEPVAKLTHKLINTVGKGWANRVFYSDNGSSAVEIALKIAFRKSIGLPNDNKKIEVFVIGLKDSYHGDTNASMNATNPNIFKNNEHWYTPKGIWLDYPCISLKNKKYIVSLPKAISVESTFTMPFQSLGSFFDDERQKTHLSEIYSSYIQTQLESIAAENISIGALLIEPIIQGAGGMKLVDPLFQKQLVSACQKRNIPVIIDEVFTGFWRLGKITAAQLLNINPDIACYAKLLTGGLLPMSVTLASEEYFSCFLGDDLSTALLHGHSYTATPVGCAVALEAIDEIQASLHYCPERETICNLWNYAQVEKISCLESVAGVFAFGSIFAVELLDAESGYASKRARSIVEKLQDLDIAIRPLGNVIYILAGFNSSKKRLNGILNTVYDLLKEDC</sequence>
<dbReference type="SUPFAM" id="SSF52540">
    <property type="entry name" value="P-loop containing nucleoside triphosphate hydrolases"/>
    <property type="match status" value="1"/>
</dbReference>
<comment type="caution">
    <text evidence="6">Lacks conserved residue(s) required for the propagation of feature annotation.</text>
</comment>
<dbReference type="EC" id="6.3.3.3" evidence="6"/>
<comment type="similarity">
    <text evidence="6">Belongs to the dethiobiotin synthetase family.</text>
</comment>
<accession>A0A4P2VLE0</accession>
<keyword evidence="3" id="KW-0808">Transferase</keyword>
<dbReference type="KEGG" id="sbf:JCM31447_25940"/>
<feature type="binding site" evidence="6">
    <location>
        <position position="52"/>
    </location>
    <ligand>
        <name>ATP</name>
        <dbReference type="ChEBI" id="CHEBI:30616"/>
    </ligand>
</feature>
<dbReference type="InterPro" id="IPR049704">
    <property type="entry name" value="Aminotrans_3_PPA_site"/>
</dbReference>
<dbReference type="InterPro" id="IPR027417">
    <property type="entry name" value="P-loop_NTPase"/>
</dbReference>
<name>A0A4P2VLE0_FLUSA</name>
<reference evidence="7 8" key="1">
    <citation type="submission" date="2018-12" db="EMBL/GenBank/DDBJ databases">
        <title>Rubrispira sanarue gen. nov., sp., nov., a member of the order Silvanigrellales, isolated from a brackish lake in Hamamatsu Japan.</title>
        <authorList>
            <person name="Maejima Y."/>
            <person name="Iino T."/>
            <person name="Muraguchi Y."/>
            <person name="Fukuda K."/>
            <person name="Nojiri H."/>
            <person name="Ohkuma M."/>
            <person name="Moriuchi R."/>
            <person name="Dohra H."/>
            <person name="Kimbara K."/>
            <person name="Shintani M."/>
        </authorList>
    </citation>
    <scope>NUCLEOTIDE SEQUENCE [LARGE SCALE GENOMIC DNA]</scope>
    <source>
        <strain evidence="7 8">RF1110005</strain>
    </source>
</reference>
<evidence type="ECO:0000256" key="3">
    <source>
        <dbReference type="ARBA" id="ARBA00022679"/>
    </source>
</evidence>
<feature type="binding site" evidence="6">
    <location>
        <begin position="115"/>
        <end position="118"/>
    </location>
    <ligand>
        <name>ATP</name>
        <dbReference type="ChEBI" id="CHEBI:30616"/>
    </ligand>
</feature>